<dbReference type="InterPro" id="IPR006037">
    <property type="entry name" value="RCK_C"/>
</dbReference>
<keyword evidence="3" id="KW-0050">Antiport</keyword>
<evidence type="ECO:0000313" key="12">
    <source>
        <dbReference type="EMBL" id="MFB2935141.1"/>
    </source>
</evidence>
<feature type="transmembrane region" description="Helical" evidence="9">
    <location>
        <begin position="300"/>
        <end position="322"/>
    </location>
</feature>
<feature type="domain" description="RCK N-terminal" evidence="10">
    <location>
        <begin position="411"/>
        <end position="528"/>
    </location>
</feature>
<evidence type="ECO:0000256" key="8">
    <source>
        <dbReference type="ARBA" id="ARBA00023136"/>
    </source>
</evidence>
<keyword evidence="5" id="KW-0732">Signal</keyword>
<feature type="transmembrane region" description="Helical" evidence="9">
    <location>
        <begin position="120"/>
        <end position="140"/>
    </location>
</feature>
<evidence type="ECO:0000256" key="5">
    <source>
        <dbReference type="ARBA" id="ARBA00022729"/>
    </source>
</evidence>
<keyword evidence="6 9" id="KW-1133">Transmembrane helix</keyword>
<feature type="domain" description="RCK C-terminal" evidence="11">
    <location>
        <begin position="577"/>
        <end position="662"/>
    </location>
</feature>
<dbReference type="Gene3D" id="3.40.50.720">
    <property type="entry name" value="NAD(P)-binding Rossmann-like Domain"/>
    <property type="match status" value="1"/>
</dbReference>
<protein>
    <submittedName>
        <fullName evidence="12">Cation:proton antiporter</fullName>
    </submittedName>
</protein>
<dbReference type="PANTHER" id="PTHR16254">
    <property type="entry name" value="POTASSIUM/PROTON ANTIPORTER-RELATED"/>
    <property type="match status" value="1"/>
</dbReference>
<dbReference type="InterPro" id="IPR045158">
    <property type="entry name" value="KEA4/5/6-like"/>
</dbReference>
<comment type="subcellular location">
    <subcellularLocation>
        <location evidence="1">Membrane</location>
        <topology evidence="1">Multi-pass membrane protein</topology>
    </subcellularLocation>
</comment>
<evidence type="ECO:0000256" key="2">
    <source>
        <dbReference type="ARBA" id="ARBA00022448"/>
    </source>
</evidence>
<evidence type="ECO:0000256" key="3">
    <source>
        <dbReference type="ARBA" id="ARBA00022449"/>
    </source>
</evidence>
<feature type="transmembrane region" description="Helical" evidence="9">
    <location>
        <begin position="222"/>
        <end position="255"/>
    </location>
</feature>
<feature type="transmembrane region" description="Helical" evidence="9">
    <location>
        <begin position="6"/>
        <end position="26"/>
    </location>
</feature>
<evidence type="ECO:0000256" key="4">
    <source>
        <dbReference type="ARBA" id="ARBA00022692"/>
    </source>
</evidence>
<keyword evidence="13" id="KW-1185">Reference proteome</keyword>
<dbReference type="InterPro" id="IPR038770">
    <property type="entry name" value="Na+/solute_symporter_sf"/>
</dbReference>
<keyword evidence="8 9" id="KW-0472">Membrane</keyword>
<dbReference type="EMBL" id="JBHFNS010000034">
    <property type="protein sequence ID" value="MFB2935141.1"/>
    <property type="molecule type" value="Genomic_DNA"/>
</dbReference>
<dbReference type="PROSITE" id="PS51201">
    <property type="entry name" value="RCK_N"/>
    <property type="match status" value="1"/>
</dbReference>
<dbReference type="RefSeq" id="WP_413256661.1">
    <property type="nucleotide sequence ID" value="NZ_JBHFNS010000034.1"/>
</dbReference>
<keyword evidence="7" id="KW-0406">Ion transport</keyword>
<dbReference type="Pfam" id="PF02254">
    <property type="entry name" value="TrkA_N"/>
    <property type="match status" value="1"/>
</dbReference>
<evidence type="ECO:0000256" key="9">
    <source>
        <dbReference type="SAM" id="Phobius"/>
    </source>
</evidence>
<feature type="transmembrane region" description="Helical" evidence="9">
    <location>
        <begin position="360"/>
        <end position="382"/>
    </location>
</feature>
<dbReference type="Proteomes" id="UP001576776">
    <property type="component" value="Unassembled WGS sequence"/>
</dbReference>
<dbReference type="PROSITE" id="PS51202">
    <property type="entry name" value="RCK_C"/>
    <property type="match status" value="2"/>
</dbReference>
<dbReference type="Pfam" id="PF00999">
    <property type="entry name" value="Na_H_Exchanger"/>
    <property type="match status" value="1"/>
</dbReference>
<evidence type="ECO:0000313" key="13">
    <source>
        <dbReference type="Proteomes" id="UP001576776"/>
    </source>
</evidence>
<keyword evidence="4 9" id="KW-0812">Transmembrane</keyword>
<name>A0ABV4Y8K5_9CYAN</name>
<dbReference type="InterPro" id="IPR036291">
    <property type="entry name" value="NAD(P)-bd_dom_sf"/>
</dbReference>
<feature type="transmembrane region" description="Helical" evidence="9">
    <location>
        <begin position="275"/>
        <end position="293"/>
    </location>
</feature>
<evidence type="ECO:0000259" key="10">
    <source>
        <dbReference type="PROSITE" id="PS51201"/>
    </source>
</evidence>
<feature type="transmembrane region" description="Helical" evidence="9">
    <location>
        <begin position="328"/>
        <end position="348"/>
    </location>
</feature>
<comment type="caution">
    <text evidence="12">The sequence shown here is derived from an EMBL/GenBank/DDBJ whole genome shotgun (WGS) entry which is preliminary data.</text>
</comment>
<evidence type="ECO:0000256" key="1">
    <source>
        <dbReference type="ARBA" id="ARBA00004141"/>
    </source>
</evidence>
<evidence type="ECO:0000259" key="11">
    <source>
        <dbReference type="PROSITE" id="PS51202"/>
    </source>
</evidence>
<feature type="transmembrane region" description="Helical" evidence="9">
    <location>
        <begin position="33"/>
        <end position="51"/>
    </location>
</feature>
<dbReference type="PANTHER" id="PTHR16254:SF14">
    <property type="entry name" value="TRANSMEMBRANE AND COILED-COIL DOMAIN-CONTAINING PROTEIN 3"/>
    <property type="match status" value="1"/>
</dbReference>
<dbReference type="Gene3D" id="3.30.70.1450">
    <property type="entry name" value="Regulator of K+ conductance, C-terminal domain"/>
    <property type="match status" value="2"/>
</dbReference>
<reference evidence="12 13" key="1">
    <citation type="submission" date="2024-09" db="EMBL/GenBank/DDBJ databases">
        <title>Floridaenema gen nov. (Aerosakkonemataceae, Aerosakkonematales ord. nov., Cyanobacteria) from benthic tropical and subtropical fresh waters, with the description of four new species.</title>
        <authorList>
            <person name="Moretto J.A."/>
            <person name="Berthold D.E."/>
            <person name="Lefler F.W."/>
            <person name="Huang I.-S."/>
            <person name="Laughinghouse H. IV."/>
        </authorList>
    </citation>
    <scope>NUCLEOTIDE SEQUENCE [LARGE SCALE GENOMIC DNA]</scope>
    <source>
        <strain evidence="12 13">BLCC-F154</strain>
    </source>
</reference>
<feature type="transmembrane region" description="Helical" evidence="9">
    <location>
        <begin position="63"/>
        <end position="81"/>
    </location>
</feature>
<gene>
    <name evidence="12" type="ORF">ACE1B6_07660</name>
</gene>
<dbReference type="Pfam" id="PF02080">
    <property type="entry name" value="TrkA_C"/>
    <property type="match status" value="2"/>
</dbReference>
<feature type="transmembrane region" description="Helical" evidence="9">
    <location>
        <begin position="93"/>
        <end position="114"/>
    </location>
</feature>
<dbReference type="SUPFAM" id="SSF116726">
    <property type="entry name" value="TrkA C-terminal domain-like"/>
    <property type="match status" value="2"/>
</dbReference>
<sequence length="777" mass="84289">MQEDFRLIVDLVLVLSAAAVGGLLAAIVRQPVLLGYLLGGMIVGPAGLGLIKEVIQVETLAQFGVAFLLFALGVEFSFAELKKVQKIALGGGGLQIILTILVTVLVCGITGAWATLPAKGVFLGAILSLSSTAVVLKCLMERNETETPHGQVMLGILVVQDLALGLMLAVLPALDQPPEEIGKAVIFALVRIGLFAAGAVAVGIWLIPPLLRVLARTESKELFLLGVVALCLGIALFTESLGLSIEMGAFVAGLMISEVEYADQTLSYVEPVRDIFATLFFASIGMLIDPVFLWNNLELILGLVALVFLGKFLIVTPLVRLFRYSWKTAIIAGLGLAQIGEFSFVLASEGQVLGLVSRRVYLLILGTTAVTLVLTPFVMRLVPQLFEIPCLKKFLDPTDVPLDVSPELPLANHVVICGYGKVGRNLVQQVQQHGYPVVVIDQSESKIQQLREAGISYVYGNAASLHVLQTAGVAQAKGMAIYLPDAMSTRNALRRALELAPDLDVVVRANKDKDIELLYQLGAKEVVQPEFEASLELVSHLLTGMGMSLSAIQQQVQEIRKHHYLEFRPQRSASQVARDLELATQDMNSRWYSLPANSPFAGMSLGEADLRNLVGVSLMAIRRASGEEVDYPDVSTMIEEGDRLLVVGEAEELAALDELAKGKVIVPAKSAPCQWILVPENSPFVGRTLAHLDIQRQYGIKAIAIRREGKFIRDPGEDTELQFGDRILLCGGYHPLKLLQQSLLPEDKKAIPVVPVVKAAESQALQEYLPMDNWREP</sequence>
<evidence type="ECO:0000256" key="7">
    <source>
        <dbReference type="ARBA" id="ARBA00023065"/>
    </source>
</evidence>
<feature type="transmembrane region" description="Helical" evidence="9">
    <location>
        <begin position="152"/>
        <end position="174"/>
    </location>
</feature>
<dbReference type="InterPro" id="IPR036721">
    <property type="entry name" value="RCK_C_sf"/>
</dbReference>
<evidence type="ECO:0000256" key="6">
    <source>
        <dbReference type="ARBA" id="ARBA00022989"/>
    </source>
</evidence>
<dbReference type="SUPFAM" id="SSF51735">
    <property type="entry name" value="NAD(P)-binding Rossmann-fold domains"/>
    <property type="match status" value="1"/>
</dbReference>
<proteinExistence type="predicted"/>
<feature type="transmembrane region" description="Helical" evidence="9">
    <location>
        <begin position="186"/>
        <end position="210"/>
    </location>
</feature>
<keyword evidence="2" id="KW-0813">Transport</keyword>
<feature type="domain" description="RCK C-terminal" evidence="11">
    <location>
        <begin position="675"/>
        <end position="745"/>
    </location>
</feature>
<organism evidence="12 13">
    <name type="scientific">Floridaenema fluviatile BLCC-F154</name>
    <dbReference type="NCBI Taxonomy" id="3153640"/>
    <lineage>
        <taxon>Bacteria</taxon>
        <taxon>Bacillati</taxon>
        <taxon>Cyanobacteriota</taxon>
        <taxon>Cyanophyceae</taxon>
        <taxon>Oscillatoriophycideae</taxon>
        <taxon>Aerosakkonematales</taxon>
        <taxon>Aerosakkonemataceae</taxon>
        <taxon>Floridanema</taxon>
        <taxon>Floridanema fluviatile</taxon>
    </lineage>
</organism>
<dbReference type="InterPro" id="IPR006153">
    <property type="entry name" value="Cation/H_exchanger_TM"/>
</dbReference>
<dbReference type="Gene3D" id="1.20.1530.20">
    <property type="match status" value="1"/>
</dbReference>
<dbReference type="InterPro" id="IPR003148">
    <property type="entry name" value="RCK_N"/>
</dbReference>
<accession>A0ABV4Y8K5</accession>